<dbReference type="GO" id="GO:0000775">
    <property type="term" value="C:chromosome, centromeric region"/>
    <property type="evidence" value="ECO:0007669"/>
    <property type="project" value="TreeGrafter"/>
</dbReference>
<dbReference type="GO" id="GO:0034088">
    <property type="term" value="P:maintenance of mitotic sister chromatid cohesion"/>
    <property type="evidence" value="ECO:0007669"/>
    <property type="project" value="TreeGrafter"/>
</dbReference>
<sequence length="372" mass="41251">MSTQDDSGIPFEISNEQQNFRLLELPPSLLALIASKDPPKYVLTLDSLWLKSAESPSANVDSKQPSPSVVLCTDDHTYQLRQVQSSNSVFILKPSESSRGDSEIHSPSLSAIAQCTATLELIPSETAASSAMVSQILKKSLPSYKGTDTDMGLGTNTTFSREYKDKNALLQDTPLSPEEFDKTWKQLCAFEVLGRAWLPAPSALAMVWKSILSAAIARGVNLEKRFELKSLAEMVGDDGFPWALFMAVVMRLVSDTDYLKNEYVSLSRDKTVQWVGIVCLQRAGESEQANTEGIPQSDFLAQWYDLLPEGWRKHASMDLLKAKYSHLDPSQEKTVFGEDIFDPTSLETSPSANTSGKANRNWHEKFKLGRKS</sequence>
<feature type="compositionally biased region" description="Polar residues" evidence="3">
    <location>
        <begin position="346"/>
        <end position="358"/>
    </location>
</feature>
<evidence type="ECO:0000256" key="2">
    <source>
        <dbReference type="ARBA" id="ARBA00022705"/>
    </source>
</evidence>
<evidence type="ECO:0000256" key="3">
    <source>
        <dbReference type="SAM" id="MobiDB-lite"/>
    </source>
</evidence>
<comment type="similarity">
    <text evidence="1">Belongs to the DCC1 family.</text>
</comment>
<dbReference type="AlphaFoldDB" id="A0A8H6FIE3"/>
<keyword evidence="5" id="KW-1185">Reference proteome</keyword>
<comment type="caution">
    <text evidence="4">The sequence shown here is derived from an EMBL/GenBank/DDBJ whole genome shotgun (WGS) entry which is preliminary data.</text>
</comment>
<dbReference type="EMBL" id="JACCJB010000003">
    <property type="protein sequence ID" value="KAF6229091.1"/>
    <property type="molecule type" value="Genomic_DNA"/>
</dbReference>
<dbReference type="GO" id="GO:0031390">
    <property type="term" value="C:Ctf18 RFC-like complex"/>
    <property type="evidence" value="ECO:0007669"/>
    <property type="project" value="InterPro"/>
</dbReference>
<keyword evidence="2" id="KW-0235">DNA replication</keyword>
<evidence type="ECO:0008006" key="6">
    <source>
        <dbReference type="Google" id="ProtNLM"/>
    </source>
</evidence>
<dbReference type="GeneID" id="59335605"/>
<dbReference type="Proteomes" id="UP000593566">
    <property type="component" value="Unassembled WGS sequence"/>
</dbReference>
<feature type="region of interest" description="Disordered" evidence="3">
    <location>
        <begin position="346"/>
        <end position="372"/>
    </location>
</feature>
<dbReference type="RefSeq" id="XP_037156733.1">
    <property type="nucleotide sequence ID" value="XM_037298098.1"/>
</dbReference>
<protein>
    <recommendedName>
        <fullName evidence="6">Sister chromatid cohesion protein Dcc1</fullName>
    </recommendedName>
</protein>
<proteinExistence type="inferred from homology"/>
<feature type="compositionally biased region" description="Basic and acidic residues" evidence="3">
    <location>
        <begin position="361"/>
        <end position="372"/>
    </location>
</feature>
<dbReference type="GO" id="GO:0006260">
    <property type="term" value="P:DNA replication"/>
    <property type="evidence" value="ECO:0007669"/>
    <property type="project" value="UniProtKB-KW"/>
</dbReference>
<name>A0A8H6FIE3_9LECA</name>
<evidence type="ECO:0000313" key="4">
    <source>
        <dbReference type="EMBL" id="KAF6229091.1"/>
    </source>
</evidence>
<organism evidence="4 5">
    <name type="scientific">Letharia lupina</name>
    <dbReference type="NCBI Taxonomy" id="560253"/>
    <lineage>
        <taxon>Eukaryota</taxon>
        <taxon>Fungi</taxon>
        <taxon>Dikarya</taxon>
        <taxon>Ascomycota</taxon>
        <taxon>Pezizomycotina</taxon>
        <taxon>Lecanoromycetes</taxon>
        <taxon>OSLEUM clade</taxon>
        <taxon>Lecanoromycetidae</taxon>
        <taxon>Lecanorales</taxon>
        <taxon>Lecanorineae</taxon>
        <taxon>Parmeliaceae</taxon>
        <taxon>Letharia</taxon>
    </lineage>
</organism>
<evidence type="ECO:0000256" key="1">
    <source>
        <dbReference type="ARBA" id="ARBA00007017"/>
    </source>
</evidence>
<accession>A0A8H6FIE3</accession>
<dbReference type="GO" id="GO:0000785">
    <property type="term" value="C:chromatin"/>
    <property type="evidence" value="ECO:0007669"/>
    <property type="project" value="TreeGrafter"/>
</dbReference>
<dbReference type="InterPro" id="IPR019128">
    <property type="entry name" value="Dcc1"/>
</dbReference>
<dbReference type="Pfam" id="PF09724">
    <property type="entry name" value="Dcc1"/>
    <property type="match status" value="1"/>
</dbReference>
<evidence type="ECO:0000313" key="5">
    <source>
        <dbReference type="Proteomes" id="UP000593566"/>
    </source>
</evidence>
<gene>
    <name evidence="4" type="ORF">HO133_007205</name>
</gene>
<dbReference type="PANTHER" id="PTHR13395:SF6">
    <property type="entry name" value="SISTER CHROMATID COHESION PROTEIN DCC1"/>
    <property type="match status" value="1"/>
</dbReference>
<dbReference type="PANTHER" id="PTHR13395">
    <property type="entry name" value="SISTER CHROMATID COHESION PROTEIN DCC1-RELATED"/>
    <property type="match status" value="1"/>
</dbReference>
<reference evidence="4 5" key="1">
    <citation type="journal article" date="2020" name="Genomics">
        <title>Complete, high-quality genomes from long-read metagenomic sequencing of two wolf lichen thalli reveals enigmatic genome architecture.</title>
        <authorList>
            <person name="McKenzie S.K."/>
            <person name="Walston R.F."/>
            <person name="Allen J.L."/>
        </authorList>
    </citation>
    <scope>NUCLEOTIDE SEQUENCE [LARGE SCALE GENOMIC DNA]</scope>
    <source>
        <strain evidence="4">WasteWater1</strain>
    </source>
</reference>